<reference evidence="2" key="1">
    <citation type="submission" date="2015-09" db="EMBL/GenBank/DDBJ databases">
        <title>Whole genome sequence of Pseudomonas fluorescens FW300-N2C3.</title>
        <authorList>
            <person name="Ray J."/>
            <person name="Melnyk R."/>
            <person name="Deutschbauer A."/>
        </authorList>
    </citation>
    <scope>NUCLEOTIDE SEQUENCE [LARGE SCALE GENOMIC DNA]</scope>
    <source>
        <strain evidence="2">FW300-N2C3</strain>
    </source>
</reference>
<gene>
    <name evidence="1" type="ORF">AO356_06735</name>
</gene>
<sequence>MLELLHLNRESRIQLRRKRTILYKAMQLNEIVDQKLKVIVEYMQSEDFDRNIAREMVNSLREAKNLLTDALNMLHKKIS</sequence>
<dbReference type="Proteomes" id="UP000059425">
    <property type="component" value="Chromosome"/>
</dbReference>
<name>A0A0N9X6E7_PSEFL</name>
<proteinExistence type="predicted"/>
<accession>A0A0N9X6E7</accession>
<dbReference type="AlphaFoldDB" id="A0A0N9X6E7"/>
<reference evidence="1 2" key="2">
    <citation type="journal article" date="2018" name="Nature">
        <title>Mutant phenotypes for thousands of bacterial genes of unknown function.</title>
        <authorList>
            <person name="Price M.N."/>
            <person name="Wetmore K.M."/>
            <person name="Waters R.J."/>
            <person name="Callaghan M."/>
            <person name="Ray J."/>
            <person name="Liu H."/>
            <person name="Kuehl J.V."/>
            <person name="Melnyk R.A."/>
            <person name="Lamson J.S."/>
            <person name="Suh Y."/>
            <person name="Carlson H.K."/>
            <person name="Esquivel Z."/>
            <person name="Sadeeshkumar H."/>
            <person name="Chakraborty R."/>
            <person name="Zane G.M."/>
            <person name="Rubin B.E."/>
            <person name="Wall J.D."/>
            <person name="Visel A."/>
            <person name="Bristow J."/>
            <person name="Blow M.J."/>
            <person name="Arkin A.P."/>
            <person name="Deutschbauer A.M."/>
        </authorList>
    </citation>
    <scope>NUCLEOTIDE SEQUENCE [LARGE SCALE GENOMIC DNA]</scope>
    <source>
        <strain evidence="1 2">FW300-N2C3</strain>
    </source>
</reference>
<dbReference type="EMBL" id="CP012831">
    <property type="protein sequence ID" value="ALI06506.1"/>
    <property type="molecule type" value="Genomic_DNA"/>
</dbReference>
<evidence type="ECO:0000313" key="2">
    <source>
        <dbReference type="Proteomes" id="UP000059425"/>
    </source>
</evidence>
<evidence type="ECO:0000313" key="1">
    <source>
        <dbReference type="EMBL" id="ALI06506.1"/>
    </source>
</evidence>
<organism evidence="1 2">
    <name type="scientific">Pseudomonas fluorescens</name>
    <dbReference type="NCBI Taxonomy" id="294"/>
    <lineage>
        <taxon>Bacteria</taxon>
        <taxon>Pseudomonadati</taxon>
        <taxon>Pseudomonadota</taxon>
        <taxon>Gammaproteobacteria</taxon>
        <taxon>Pseudomonadales</taxon>
        <taxon>Pseudomonadaceae</taxon>
        <taxon>Pseudomonas</taxon>
    </lineage>
</organism>
<protein>
    <submittedName>
        <fullName evidence="1">Uncharacterized protein</fullName>
    </submittedName>
</protein>